<reference evidence="1" key="1">
    <citation type="submission" date="2019-08" db="EMBL/GenBank/DDBJ databases">
        <authorList>
            <person name="Kucharzyk K."/>
            <person name="Murdoch R.W."/>
            <person name="Higgins S."/>
            <person name="Loffler F."/>
        </authorList>
    </citation>
    <scope>NUCLEOTIDE SEQUENCE</scope>
</reference>
<dbReference type="EMBL" id="VSSQ01000316">
    <property type="protein sequence ID" value="MPL90927.1"/>
    <property type="molecule type" value="Genomic_DNA"/>
</dbReference>
<organism evidence="1">
    <name type="scientific">bioreactor metagenome</name>
    <dbReference type="NCBI Taxonomy" id="1076179"/>
    <lineage>
        <taxon>unclassified sequences</taxon>
        <taxon>metagenomes</taxon>
        <taxon>ecological metagenomes</taxon>
    </lineage>
</organism>
<evidence type="ECO:0000313" key="1">
    <source>
        <dbReference type="EMBL" id="MPL90927.1"/>
    </source>
</evidence>
<comment type="caution">
    <text evidence="1">The sequence shown here is derived from an EMBL/GenBank/DDBJ whole genome shotgun (WGS) entry which is preliminary data.</text>
</comment>
<name>A0A644VI66_9ZZZZ</name>
<dbReference type="AlphaFoldDB" id="A0A644VI66"/>
<accession>A0A644VI66</accession>
<gene>
    <name evidence="1" type="ORF">SDC9_36985</name>
</gene>
<protein>
    <submittedName>
        <fullName evidence="1">Uncharacterized protein</fullName>
    </submittedName>
</protein>
<sequence length="65" mass="7381">MSKRTPVTVAIDPQQFAAMTASEIIRYIQSNHKTAIVGDVPGVDRHIISYTDTKDWLNYENPFTK</sequence>
<proteinExistence type="predicted"/>